<dbReference type="STRING" id="572544.Ilyop_0918"/>
<gene>
    <name evidence="1" type="ordered locus">Ilyop_0918</name>
</gene>
<reference evidence="1 2" key="1">
    <citation type="journal article" date="2010" name="Stand. Genomic Sci.">
        <title>Complete genome sequence of Ilyobacter polytropus type strain (CuHbu1).</title>
        <authorList>
            <person name="Sikorski J."/>
            <person name="Chertkov O."/>
            <person name="Lapidus A."/>
            <person name="Nolan M."/>
            <person name="Lucas S."/>
            <person name="Del Rio T.G."/>
            <person name="Tice H."/>
            <person name="Cheng J.F."/>
            <person name="Tapia R."/>
            <person name="Han C."/>
            <person name="Goodwin L."/>
            <person name="Pitluck S."/>
            <person name="Liolios K."/>
            <person name="Ivanova N."/>
            <person name="Mavromatis K."/>
            <person name="Mikhailova N."/>
            <person name="Pati A."/>
            <person name="Chen A."/>
            <person name="Palaniappan K."/>
            <person name="Land M."/>
            <person name="Hauser L."/>
            <person name="Chang Y.J."/>
            <person name="Jeffries C.D."/>
            <person name="Brambilla E."/>
            <person name="Yasawong M."/>
            <person name="Rohde M."/>
            <person name="Pukall R."/>
            <person name="Spring S."/>
            <person name="Goker M."/>
            <person name="Woyke T."/>
            <person name="Bristow J."/>
            <person name="Eisen J.A."/>
            <person name="Markowitz V."/>
            <person name="Hugenholtz P."/>
            <person name="Kyrpides N.C."/>
            <person name="Klenk H.P."/>
        </authorList>
    </citation>
    <scope>NUCLEOTIDE SEQUENCE [LARGE SCALE GENOMIC DNA]</scope>
    <source>
        <strain evidence="2">ATCC 51220 / DSM 2926 / LMG 16218 / CuHBu1</strain>
    </source>
</reference>
<dbReference type="HOGENOM" id="CLU_2699749_0_0_0"/>
<dbReference type="RefSeq" id="WP_013387370.1">
    <property type="nucleotide sequence ID" value="NC_014632.1"/>
</dbReference>
<sequence length="73" mass="8694">MEYKLSYIQNLLSEQNYLEFDKVLTDMLKAINNKEKIEIIDSQGQVSSLITCWDELEDFKKIMIQIYGIFGYF</sequence>
<organism evidence="1 2">
    <name type="scientific">Ilyobacter polytropus (strain ATCC 51220 / DSM 2926 / LMG 16218 / CuHBu1)</name>
    <dbReference type="NCBI Taxonomy" id="572544"/>
    <lineage>
        <taxon>Bacteria</taxon>
        <taxon>Fusobacteriati</taxon>
        <taxon>Fusobacteriota</taxon>
        <taxon>Fusobacteriia</taxon>
        <taxon>Fusobacteriales</taxon>
        <taxon>Fusobacteriaceae</taxon>
        <taxon>Ilyobacter</taxon>
    </lineage>
</organism>
<accession>E3H8D4</accession>
<evidence type="ECO:0000313" key="1">
    <source>
        <dbReference type="EMBL" id="ADO82701.1"/>
    </source>
</evidence>
<dbReference type="KEGG" id="ipo:Ilyop_0918"/>
<name>E3H8D4_ILYPC</name>
<dbReference type="AlphaFoldDB" id="E3H8D4"/>
<dbReference type="OrthoDB" id="92845at2"/>
<protein>
    <submittedName>
        <fullName evidence="1">Uncharacterized protein</fullName>
    </submittedName>
</protein>
<dbReference type="EMBL" id="CP002281">
    <property type="protein sequence ID" value="ADO82701.1"/>
    <property type="molecule type" value="Genomic_DNA"/>
</dbReference>
<evidence type="ECO:0000313" key="2">
    <source>
        <dbReference type="Proteomes" id="UP000006875"/>
    </source>
</evidence>
<proteinExistence type="predicted"/>
<dbReference type="Proteomes" id="UP000006875">
    <property type="component" value="Chromosome"/>
</dbReference>
<keyword evidence="2" id="KW-1185">Reference proteome</keyword>